<dbReference type="AlphaFoldDB" id="A0A926E7R1"/>
<keyword evidence="3" id="KW-1185">Reference proteome</keyword>
<evidence type="ECO:0000313" key="3">
    <source>
        <dbReference type="Proteomes" id="UP000610760"/>
    </source>
</evidence>
<dbReference type="Pfam" id="PF01636">
    <property type="entry name" value="APH"/>
    <property type="match status" value="1"/>
</dbReference>
<protein>
    <submittedName>
        <fullName evidence="2">Aminoglycoside phosphotransferase family protein</fullName>
    </submittedName>
</protein>
<dbReference type="SUPFAM" id="SSF56112">
    <property type="entry name" value="Protein kinase-like (PK-like)"/>
    <property type="match status" value="1"/>
</dbReference>
<name>A0A926E7R1_9FIRM</name>
<dbReference type="InterPro" id="IPR002575">
    <property type="entry name" value="Aminoglycoside_PTrfase"/>
</dbReference>
<dbReference type="Gene3D" id="3.90.1200.10">
    <property type="match status" value="1"/>
</dbReference>
<organism evidence="2 3">
    <name type="scientific">Fumia xinanensis</name>
    <dbReference type="NCBI Taxonomy" id="2763659"/>
    <lineage>
        <taxon>Bacteria</taxon>
        <taxon>Bacillati</taxon>
        <taxon>Bacillota</taxon>
        <taxon>Clostridia</taxon>
        <taxon>Eubacteriales</taxon>
        <taxon>Oscillospiraceae</taxon>
        <taxon>Fumia</taxon>
    </lineage>
</organism>
<dbReference type="RefSeq" id="WP_249295964.1">
    <property type="nucleotide sequence ID" value="NZ_JACRSV010000004.1"/>
</dbReference>
<comment type="caution">
    <text evidence="2">The sequence shown here is derived from an EMBL/GenBank/DDBJ whole genome shotgun (WGS) entry which is preliminary data.</text>
</comment>
<accession>A0A926E7R1</accession>
<evidence type="ECO:0000313" key="2">
    <source>
        <dbReference type="EMBL" id="MBC8560726.1"/>
    </source>
</evidence>
<reference evidence="2" key="1">
    <citation type="submission" date="2020-08" db="EMBL/GenBank/DDBJ databases">
        <title>Genome public.</title>
        <authorList>
            <person name="Liu C."/>
            <person name="Sun Q."/>
        </authorList>
    </citation>
    <scope>NUCLEOTIDE SEQUENCE</scope>
    <source>
        <strain evidence="2">NSJ-33</strain>
    </source>
</reference>
<dbReference type="InterPro" id="IPR011009">
    <property type="entry name" value="Kinase-like_dom_sf"/>
</dbReference>
<sequence length="343" mass="41139">MMLYDQFLTTLTTQKNIQHAFSSIVYKWNGSHLESYQFLAEGRINIVFRLIVIYNHNLENFILKIYMSDDSEFWQGEGKEFYLEKLLKLNSFSNYPKSYIYNNKMDDIPYSYEIMEEIRGGILTNMNFNIDFQKLGFVLAQLHKIKVKSYGKDLLSSQHESADTYYANYFLNAINCFEKYNGELATTFLKLWDTSYEPDLYKKITPVLIHHDVHAHNIFIDKFGYPILIDWDSARGGIKEYDFIKLKYLNTNFYTKDQKENILKGYLSIANLNFDKNFILYELCWLARMYIFEMKHPYYGQYFPNKEFYYENFINLSTQVEDKSNFYKNYPDKFFEGVIANEY</sequence>
<feature type="domain" description="Aminoglycoside phosphotransferase" evidence="1">
    <location>
        <begin position="60"/>
        <end position="266"/>
    </location>
</feature>
<dbReference type="Proteomes" id="UP000610760">
    <property type="component" value="Unassembled WGS sequence"/>
</dbReference>
<proteinExistence type="predicted"/>
<evidence type="ECO:0000259" key="1">
    <source>
        <dbReference type="Pfam" id="PF01636"/>
    </source>
</evidence>
<dbReference type="EMBL" id="JACRSV010000004">
    <property type="protein sequence ID" value="MBC8560726.1"/>
    <property type="molecule type" value="Genomic_DNA"/>
</dbReference>
<gene>
    <name evidence="2" type="ORF">H8710_11695</name>
</gene>